<dbReference type="Pfam" id="PF01408">
    <property type="entry name" value="GFO_IDH_MocA"/>
    <property type="match status" value="1"/>
</dbReference>
<comment type="caution">
    <text evidence="2">The sequence shown here is derived from an EMBL/GenBank/DDBJ whole genome shotgun (WGS) entry which is preliminary data.</text>
</comment>
<sequence length="334" mass="38311">MDIGVIGLGSMGKRRIRLIKENFPEVNVVGIDNSIERCDEVKSLFNIPVFSDSNEFFNQNNFSAVFISTPPLTHSKLINQALNSNLNVFTEINLVSDGYEGNIELSNSKGLILFLSSTQLYRKEIAYIDSKIKESDKTTNYIYHIGNYLPDWHPWESYKNFFVGNKKTNGCREILAIELPWIVNVFGDISKIHVSKNKITDLEIDYPDSFFVTLTHKNGSNGVLIVDLASRNAVRNLEIINEDVYISWDGTPQGFGEFDFDINEMKKLDLYDEISTKKDYNQTIIENAYLEEIKNFFNVLNSSENALHSFEKDKYILDIIDIIESIDDTEVYEV</sequence>
<gene>
    <name evidence="2" type="ORF">E7Z73_06005</name>
</gene>
<dbReference type="AlphaFoldDB" id="A0A8T3VB98"/>
<dbReference type="PANTHER" id="PTHR43377:SF1">
    <property type="entry name" value="BILIVERDIN REDUCTASE A"/>
    <property type="match status" value="1"/>
</dbReference>
<reference evidence="2" key="1">
    <citation type="submission" date="2019-04" db="EMBL/GenBank/DDBJ databases">
        <title>Evolution of Biomass-Degrading Anaerobic Consortia Revealed by Metagenomics.</title>
        <authorList>
            <person name="Peng X."/>
        </authorList>
    </citation>
    <scope>NUCLEOTIDE SEQUENCE</scope>
    <source>
        <strain evidence="2">SIG12</strain>
    </source>
</reference>
<evidence type="ECO:0000313" key="3">
    <source>
        <dbReference type="Proteomes" id="UP000762703"/>
    </source>
</evidence>
<dbReference type="Proteomes" id="UP000762703">
    <property type="component" value="Unassembled WGS sequence"/>
</dbReference>
<protein>
    <submittedName>
        <fullName evidence="2">Gfo/Idh/MocA family oxidoreductase</fullName>
    </submittedName>
</protein>
<dbReference type="SUPFAM" id="SSF51735">
    <property type="entry name" value="NAD(P)-binding Rossmann-fold domains"/>
    <property type="match status" value="1"/>
</dbReference>
<name>A0A8T3VB98_9EURY</name>
<dbReference type="PANTHER" id="PTHR43377">
    <property type="entry name" value="BILIVERDIN REDUCTASE A"/>
    <property type="match status" value="1"/>
</dbReference>
<dbReference type="Gene3D" id="3.40.50.720">
    <property type="entry name" value="NAD(P)-binding Rossmann-like Domain"/>
    <property type="match status" value="1"/>
</dbReference>
<dbReference type="RefSeq" id="WP_303736921.1">
    <property type="nucleotide sequence ID" value="NZ_SUTE01000043.1"/>
</dbReference>
<evidence type="ECO:0000313" key="2">
    <source>
        <dbReference type="EMBL" id="MBE6505278.1"/>
    </source>
</evidence>
<dbReference type="InterPro" id="IPR000683">
    <property type="entry name" value="Gfo/Idh/MocA-like_OxRdtase_N"/>
</dbReference>
<accession>A0A8T3VB98</accession>
<proteinExistence type="predicted"/>
<feature type="domain" description="Gfo/Idh/MocA-like oxidoreductase N-terminal" evidence="1">
    <location>
        <begin position="2"/>
        <end position="91"/>
    </location>
</feature>
<evidence type="ECO:0000259" key="1">
    <source>
        <dbReference type="Pfam" id="PF01408"/>
    </source>
</evidence>
<dbReference type="EMBL" id="SUTE01000043">
    <property type="protein sequence ID" value="MBE6505278.1"/>
    <property type="molecule type" value="Genomic_DNA"/>
</dbReference>
<dbReference type="InterPro" id="IPR051450">
    <property type="entry name" value="Gfo/Idh/MocA_Oxidoreductases"/>
</dbReference>
<dbReference type="InterPro" id="IPR036291">
    <property type="entry name" value="NAD(P)-bd_dom_sf"/>
</dbReference>
<dbReference type="GO" id="GO:0000166">
    <property type="term" value="F:nucleotide binding"/>
    <property type="evidence" value="ECO:0007669"/>
    <property type="project" value="InterPro"/>
</dbReference>
<organism evidence="2 3">
    <name type="scientific">Methanobrevibacter millerae</name>
    <dbReference type="NCBI Taxonomy" id="230361"/>
    <lineage>
        <taxon>Archaea</taxon>
        <taxon>Methanobacteriati</taxon>
        <taxon>Methanobacteriota</taxon>
        <taxon>Methanomada group</taxon>
        <taxon>Methanobacteria</taxon>
        <taxon>Methanobacteriales</taxon>
        <taxon>Methanobacteriaceae</taxon>
        <taxon>Methanobrevibacter</taxon>
    </lineage>
</organism>
<dbReference type="Gene3D" id="3.30.360.10">
    <property type="entry name" value="Dihydrodipicolinate Reductase, domain 2"/>
    <property type="match status" value="1"/>
</dbReference>